<dbReference type="Proteomes" id="UP001050691">
    <property type="component" value="Unassembled WGS sequence"/>
</dbReference>
<sequence length="341" mass="40797">MELLWDSAVSQEERRNLINRLPLVSKTIALIFYQVSHREIIIPSRRISKLDRSHPLNTSCKSLHFHVDRDSDTDRATERAIRMEPLEMGLQWKALDYFNGKYFLSKGLFPNLTHIVINIHGHTLRYTPIRYPSTPHKLKRLTVTGLRWTISVRYRVTLARLWESLFEVEELIVEGRVMPIGKDAPWSLDVNQACNMIVSGCKGIRWNWFKKTQWRPSDERLHFYWDWENTHEDKQWPGRWLRYLERLLIQLLHPDFPRVERPIRRLKSFSHLQGIRSGLKITPIRRTKSYTELTTTGYPYRLRVWYPTAFPSFSRYTWNIRNSSMYATKLDEIWESGQEVI</sequence>
<protein>
    <submittedName>
        <fullName evidence="1">Uncharacterized protein</fullName>
    </submittedName>
</protein>
<evidence type="ECO:0000313" key="2">
    <source>
        <dbReference type="Proteomes" id="UP001050691"/>
    </source>
</evidence>
<dbReference type="EMBL" id="BPWL01000006">
    <property type="protein sequence ID" value="GJJ11472.1"/>
    <property type="molecule type" value="Genomic_DNA"/>
</dbReference>
<accession>A0AAV5ACZ5</accession>
<comment type="caution">
    <text evidence="1">The sequence shown here is derived from an EMBL/GenBank/DDBJ whole genome shotgun (WGS) entry which is preliminary data.</text>
</comment>
<name>A0AAV5ACZ5_9AGAM</name>
<evidence type="ECO:0000313" key="1">
    <source>
        <dbReference type="EMBL" id="GJJ11472.1"/>
    </source>
</evidence>
<proteinExistence type="predicted"/>
<dbReference type="AlphaFoldDB" id="A0AAV5ACZ5"/>
<reference evidence="1" key="1">
    <citation type="submission" date="2021-10" db="EMBL/GenBank/DDBJ databases">
        <title>De novo Genome Assembly of Clathrus columnatus (Basidiomycota, Fungi) Using Illumina and Nanopore Sequence Data.</title>
        <authorList>
            <person name="Ogiso-Tanaka E."/>
            <person name="Itagaki H."/>
            <person name="Hosoya T."/>
            <person name="Hosaka K."/>
        </authorList>
    </citation>
    <scope>NUCLEOTIDE SEQUENCE</scope>
    <source>
        <strain evidence="1">MO-923</strain>
    </source>
</reference>
<gene>
    <name evidence="1" type="ORF">Clacol_005705</name>
</gene>
<keyword evidence="2" id="KW-1185">Reference proteome</keyword>
<organism evidence="1 2">
    <name type="scientific">Clathrus columnatus</name>
    <dbReference type="NCBI Taxonomy" id="1419009"/>
    <lineage>
        <taxon>Eukaryota</taxon>
        <taxon>Fungi</taxon>
        <taxon>Dikarya</taxon>
        <taxon>Basidiomycota</taxon>
        <taxon>Agaricomycotina</taxon>
        <taxon>Agaricomycetes</taxon>
        <taxon>Phallomycetidae</taxon>
        <taxon>Phallales</taxon>
        <taxon>Clathraceae</taxon>
        <taxon>Clathrus</taxon>
    </lineage>
</organism>